<dbReference type="PANTHER" id="PTHR46599">
    <property type="entry name" value="PIGGYBAC TRANSPOSABLE ELEMENT-DERIVED PROTEIN 4"/>
    <property type="match status" value="1"/>
</dbReference>
<evidence type="ECO:0000313" key="3">
    <source>
        <dbReference type="Proteomes" id="UP001159042"/>
    </source>
</evidence>
<dbReference type="Pfam" id="PF13843">
    <property type="entry name" value="DDE_Tnp_1_7"/>
    <property type="match status" value="1"/>
</dbReference>
<dbReference type="EMBL" id="JANEYG010000611">
    <property type="protein sequence ID" value="KAJ8909357.1"/>
    <property type="molecule type" value="Genomic_DNA"/>
</dbReference>
<reference evidence="2 3" key="1">
    <citation type="journal article" date="2023" name="Insect Mol. Biol.">
        <title>Genome sequencing provides insights into the evolution of gene families encoding plant cell wall-degrading enzymes in longhorned beetles.</title>
        <authorList>
            <person name="Shin N.R."/>
            <person name="Okamura Y."/>
            <person name="Kirsch R."/>
            <person name="Pauchet Y."/>
        </authorList>
    </citation>
    <scope>NUCLEOTIDE SEQUENCE [LARGE SCALE GENOMIC DNA]</scope>
    <source>
        <strain evidence="2">EAD_L_NR</strain>
    </source>
</reference>
<keyword evidence="3" id="KW-1185">Reference proteome</keyword>
<proteinExistence type="predicted"/>
<evidence type="ECO:0000313" key="2">
    <source>
        <dbReference type="EMBL" id="KAJ8909357.1"/>
    </source>
</evidence>
<dbReference type="AlphaFoldDB" id="A0AAV8V5L1"/>
<accession>A0AAV8V5L1</accession>
<dbReference type="InterPro" id="IPR029526">
    <property type="entry name" value="PGBD"/>
</dbReference>
<dbReference type="Proteomes" id="UP001159042">
    <property type="component" value="Unassembled WGS sequence"/>
</dbReference>
<protein>
    <recommendedName>
        <fullName evidence="1">PiggyBac transposable element-derived protein domain-containing protein</fullName>
    </recommendedName>
</protein>
<comment type="caution">
    <text evidence="2">The sequence shown here is derived from an EMBL/GenBank/DDBJ whole genome shotgun (WGS) entry which is preliminary data.</text>
</comment>
<evidence type="ECO:0000259" key="1">
    <source>
        <dbReference type="Pfam" id="PF13843"/>
    </source>
</evidence>
<dbReference type="PANTHER" id="PTHR46599:SF3">
    <property type="entry name" value="PIGGYBAC TRANSPOSABLE ELEMENT-DERIVED PROTEIN 4"/>
    <property type="match status" value="1"/>
</dbReference>
<feature type="domain" description="PiggyBac transposable element-derived protein" evidence="1">
    <location>
        <begin position="46"/>
        <end position="131"/>
    </location>
</feature>
<name>A0AAV8V5L1_9CUCU</name>
<organism evidence="2 3">
    <name type="scientific">Exocentrus adspersus</name>
    <dbReference type="NCBI Taxonomy" id="1586481"/>
    <lineage>
        <taxon>Eukaryota</taxon>
        <taxon>Metazoa</taxon>
        <taxon>Ecdysozoa</taxon>
        <taxon>Arthropoda</taxon>
        <taxon>Hexapoda</taxon>
        <taxon>Insecta</taxon>
        <taxon>Pterygota</taxon>
        <taxon>Neoptera</taxon>
        <taxon>Endopterygota</taxon>
        <taxon>Coleoptera</taxon>
        <taxon>Polyphaga</taxon>
        <taxon>Cucujiformia</taxon>
        <taxon>Chrysomeloidea</taxon>
        <taxon>Cerambycidae</taxon>
        <taxon>Lamiinae</taxon>
        <taxon>Acanthocinini</taxon>
        <taxon>Exocentrus</taxon>
    </lineage>
</organism>
<sequence>MSDDWNTSTLAVADILINLQTGGRGQDDAEIPRPDDPEYVPRGAGEVLKSDRYIAVDETMIPFRGRLGFRQYIPGKRHKYEVKIFKMCDRKGYTHSFSVYQGKHEREPEKTLSTDIVLKLCEDQLDHGRVVNR</sequence>
<gene>
    <name evidence="2" type="ORF">NQ315_000446</name>
</gene>